<comment type="similarity">
    <text evidence="2">Belongs to the bacterial solute-binding protein SsuA/TauA family.</text>
</comment>
<dbReference type="InterPro" id="IPR015168">
    <property type="entry name" value="SsuA/THI5"/>
</dbReference>
<proteinExistence type="inferred from homology"/>
<keyword evidence="10" id="KW-1185">Reference proteome</keyword>
<dbReference type="InterPro" id="IPR010067">
    <property type="entry name" value="ABC_SsuA_sub-bd"/>
</dbReference>
<dbReference type="NCBIfam" id="TIGR01728">
    <property type="entry name" value="SsuA_fam"/>
    <property type="match status" value="1"/>
</dbReference>
<dbReference type="GO" id="GO:0042626">
    <property type="term" value="F:ATPase-coupled transmembrane transporter activity"/>
    <property type="evidence" value="ECO:0007669"/>
    <property type="project" value="InterPro"/>
</dbReference>
<dbReference type="GO" id="GO:0042597">
    <property type="term" value="C:periplasmic space"/>
    <property type="evidence" value="ECO:0007669"/>
    <property type="project" value="UniProtKB-SubCell"/>
</dbReference>
<feature type="domain" description="Solute-binding protein family 3/N-terminal" evidence="8">
    <location>
        <begin position="34"/>
        <end position="248"/>
    </location>
</feature>
<keyword evidence="4 7" id="KW-0732">Signal</keyword>
<dbReference type="GO" id="GO:0016020">
    <property type="term" value="C:membrane"/>
    <property type="evidence" value="ECO:0007669"/>
    <property type="project" value="InterPro"/>
</dbReference>
<feature type="chain" id="PRO_5016311195" description="Putative aliphatic sulfonates-binding protein" evidence="7">
    <location>
        <begin position="29"/>
        <end position="319"/>
    </location>
</feature>
<accession>A0A318QHR4</accession>
<dbReference type="FunFam" id="3.40.190.10:FF:000050">
    <property type="entry name" value="Sulfonate ABC transporter substrate-binding protein"/>
    <property type="match status" value="1"/>
</dbReference>
<comment type="function">
    <text evidence="5">Part of a binding-protein-dependent transport system for aliphatic sulfonates. Putative binding protein.</text>
</comment>
<gene>
    <name evidence="9" type="ORF">CFR77_12745</name>
</gene>
<comment type="subcellular location">
    <subcellularLocation>
        <location evidence="1">Periplasm</location>
    </subcellularLocation>
</comment>
<dbReference type="RefSeq" id="WP_110569875.1">
    <property type="nucleotide sequence ID" value="NZ_CP137152.1"/>
</dbReference>
<dbReference type="Pfam" id="PF09084">
    <property type="entry name" value="NMT1"/>
    <property type="match status" value="1"/>
</dbReference>
<dbReference type="PANTHER" id="PTHR30024">
    <property type="entry name" value="ALIPHATIC SULFONATES-BINDING PROTEIN-RELATED"/>
    <property type="match status" value="1"/>
</dbReference>
<dbReference type="SUPFAM" id="SSF53850">
    <property type="entry name" value="Periplasmic binding protein-like II"/>
    <property type="match status" value="1"/>
</dbReference>
<evidence type="ECO:0000256" key="2">
    <source>
        <dbReference type="ARBA" id="ARBA00010742"/>
    </source>
</evidence>
<dbReference type="AlphaFoldDB" id="A0A318QHR4"/>
<organism evidence="9 10">
    <name type="scientific">Komagataeibacter sucrofermentans</name>
    <dbReference type="NCBI Taxonomy" id="1053551"/>
    <lineage>
        <taxon>Bacteria</taxon>
        <taxon>Pseudomonadati</taxon>
        <taxon>Pseudomonadota</taxon>
        <taxon>Alphaproteobacteria</taxon>
        <taxon>Acetobacterales</taxon>
        <taxon>Acetobacteraceae</taxon>
        <taxon>Komagataeibacter</taxon>
    </lineage>
</organism>
<dbReference type="SMART" id="SM00062">
    <property type="entry name" value="PBPb"/>
    <property type="match status" value="1"/>
</dbReference>
<evidence type="ECO:0000259" key="8">
    <source>
        <dbReference type="SMART" id="SM00062"/>
    </source>
</evidence>
<name>A0A318QHR4_9PROT</name>
<evidence type="ECO:0000256" key="3">
    <source>
        <dbReference type="ARBA" id="ARBA00022448"/>
    </source>
</evidence>
<feature type="signal peptide" evidence="7">
    <location>
        <begin position="1"/>
        <end position="28"/>
    </location>
</feature>
<dbReference type="OrthoDB" id="7374754at2"/>
<protein>
    <recommendedName>
        <fullName evidence="6">Putative aliphatic sulfonates-binding protein</fullName>
    </recommendedName>
</protein>
<keyword evidence="3" id="KW-0813">Transport</keyword>
<evidence type="ECO:0000256" key="4">
    <source>
        <dbReference type="ARBA" id="ARBA00022729"/>
    </source>
</evidence>
<sequence length="319" mass="33691">MRHPQPRCFVCSLFLLFAALLHPLPGLAADVPDELVVADQKGQQRALMEAAGVEQDLPFRVRWVEFEAASPLLQALGAGAVDTGIAGDGPFFFAWGAGMPVKAAYLIPPRGGGHATAIVVAPGSTITSPAQLSGKRIATGRGSIGHLLLLRLIATGGIPAPAPQIVFLQPAQAKAALDTGRVDAWSTWEPYIALETIGHKGHIVVDAAGLTPNNSFFVATTAALAQKRRLLATFYQRVALAYAWGQAHQAQYAHILAQQTGLPEDVAVSVARQLIASPVPISDAVEQAELITLDTYRNAGLIQPSAPLSEAFDKDILKP</sequence>
<evidence type="ECO:0000256" key="5">
    <source>
        <dbReference type="ARBA" id="ARBA00055538"/>
    </source>
</evidence>
<evidence type="ECO:0000256" key="7">
    <source>
        <dbReference type="SAM" id="SignalP"/>
    </source>
</evidence>
<dbReference type="EMBL" id="NKUA01000019">
    <property type="protein sequence ID" value="PYD78060.1"/>
    <property type="molecule type" value="Genomic_DNA"/>
</dbReference>
<dbReference type="Proteomes" id="UP000247814">
    <property type="component" value="Unassembled WGS sequence"/>
</dbReference>
<comment type="caution">
    <text evidence="9">The sequence shown here is derived from an EMBL/GenBank/DDBJ whole genome shotgun (WGS) entry which is preliminary data.</text>
</comment>
<reference evidence="9 10" key="1">
    <citation type="submission" date="2017-07" db="EMBL/GenBank/DDBJ databases">
        <title>A draft genome sequence of Komagataeibacter sucrofermentans LMG 18788.</title>
        <authorList>
            <person name="Skraban J."/>
            <person name="Cleenwerck I."/>
            <person name="Vandamme P."/>
            <person name="Trcek J."/>
        </authorList>
    </citation>
    <scope>NUCLEOTIDE SEQUENCE [LARGE SCALE GENOMIC DNA]</scope>
    <source>
        <strain evidence="9 10">LMG 18788</strain>
    </source>
</reference>
<dbReference type="PANTHER" id="PTHR30024:SF48">
    <property type="entry name" value="ABC TRANSPORTER SUBSTRATE-BINDING PROTEIN"/>
    <property type="match status" value="1"/>
</dbReference>
<evidence type="ECO:0000313" key="9">
    <source>
        <dbReference type="EMBL" id="PYD78060.1"/>
    </source>
</evidence>
<evidence type="ECO:0000313" key="10">
    <source>
        <dbReference type="Proteomes" id="UP000247814"/>
    </source>
</evidence>
<dbReference type="InterPro" id="IPR001638">
    <property type="entry name" value="Solute-binding_3/MltF_N"/>
</dbReference>
<evidence type="ECO:0000256" key="6">
    <source>
        <dbReference type="ARBA" id="ARBA00070228"/>
    </source>
</evidence>
<dbReference type="Gene3D" id="3.40.190.10">
    <property type="entry name" value="Periplasmic binding protein-like II"/>
    <property type="match status" value="2"/>
</dbReference>
<evidence type="ECO:0000256" key="1">
    <source>
        <dbReference type="ARBA" id="ARBA00004418"/>
    </source>
</evidence>